<evidence type="ECO:0000313" key="2">
    <source>
        <dbReference type="Proteomes" id="UP000809137"/>
    </source>
</evidence>
<accession>A0ABS1Z5Z7</accession>
<dbReference type="SUPFAM" id="SSF47598">
    <property type="entry name" value="Ribbon-helix-helix"/>
    <property type="match status" value="1"/>
</dbReference>
<dbReference type="EMBL" id="JAFCXS010000006">
    <property type="protein sequence ID" value="MBM0747707.1"/>
    <property type="molecule type" value="Genomic_DNA"/>
</dbReference>
<dbReference type="RefSeq" id="WP_203025550.1">
    <property type="nucleotide sequence ID" value="NZ_JAFCXS010000006.1"/>
</dbReference>
<dbReference type="Gene3D" id="1.10.1220.10">
    <property type="entry name" value="Met repressor-like"/>
    <property type="match status" value="1"/>
</dbReference>
<proteinExistence type="predicted"/>
<evidence type="ECO:0000313" key="1">
    <source>
        <dbReference type="EMBL" id="MBM0747707.1"/>
    </source>
</evidence>
<evidence type="ECO:0008006" key="3">
    <source>
        <dbReference type="Google" id="ProtNLM"/>
    </source>
</evidence>
<name>A0ABS1Z5Z7_9GAMM</name>
<comment type="caution">
    <text evidence="1">The sequence shown here is derived from an EMBL/GenBank/DDBJ whole genome shotgun (WGS) entry which is preliminary data.</text>
</comment>
<dbReference type="InterPro" id="IPR010985">
    <property type="entry name" value="Ribbon_hlx_hlx"/>
</dbReference>
<reference evidence="1 2" key="1">
    <citation type="submission" date="2021-01" db="EMBL/GenBank/DDBJ databases">
        <title>Complete genome sequence of Pantoea eucrina OB49, a heavy metal tolerant bacterium with PGPR potential isolated from wheat in Algeria.</title>
        <authorList>
            <person name="Lekired A."/>
            <person name="Ouzari I.H."/>
        </authorList>
    </citation>
    <scope>NUCLEOTIDE SEQUENCE [LARGE SCALE GENOMIC DNA]</scope>
    <source>
        <strain evidence="1 2">OB49</strain>
    </source>
</reference>
<organism evidence="1 2">
    <name type="scientific">Pantoea eucrina</name>
    <dbReference type="NCBI Taxonomy" id="472693"/>
    <lineage>
        <taxon>Bacteria</taxon>
        <taxon>Pseudomonadati</taxon>
        <taxon>Pseudomonadota</taxon>
        <taxon>Gammaproteobacteria</taxon>
        <taxon>Enterobacterales</taxon>
        <taxon>Erwiniaceae</taxon>
        <taxon>Pantoea</taxon>
    </lineage>
</organism>
<sequence>MTETVNITIKIDPALKEEIKQLAADNQLSMSHEIVNRLQASLQSALQQETAVDNLHSDETPDDRLSATELRQIRALLKKSKKKK</sequence>
<keyword evidence="2" id="KW-1185">Reference proteome</keyword>
<dbReference type="InterPro" id="IPR013321">
    <property type="entry name" value="Arc_rbn_hlx_hlx"/>
</dbReference>
<protein>
    <recommendedName>
        <fullName evidence="3">Arc family DNA-binding protein</fullName>
    </recommendedName>
</protein>
<gene>
    <name evidence="1" type="ORF">JJB79_09795</name>
</gene>
<dbReference type="Proteomes" id="UP000809137">
    <property type="component" value="Unassembled WGS sequence"/>
</dbReference>